<feature type="compositionally biased region" description="Low complexity" evidence="1">
    <location>
        <begin position="40"/>
        <end position="51"/>
    </location>
</feature>
<gene>
    <name evidence="2" type="ORF">CYCCA115_LOCUS16017</name>
</gene>
<organism evidence="2 3">
    <name type="scientific">Cylindrotheca closterium</name>
    <dbReference type="NCBI Taxonomy" id="2856"/>
    <lineage>
        <taxon>Eukaryota</taxon>
        <taxon>Sar</taxon>
        <taxon>Stramenopiles</taxon>
        <taxon>Ochrophyta</taxon>
        <taxon>Bacillariophyta</taxon>
        <taxon>Bacillariophyceae</taxon>
        <taxon>Bacillariophycidae</taxon>
        <taxon>Bacillariales</taxon>
        <taxon>Bacillariaceae</taxon>
        <taxon>Cylindrotheca</taxon>
    </lineage>
</organism>
<name>A0AAD2JJI5_9STRA</name>
<evidence type="ECO:0000256" key="1">
    <source>
        <dbReference type="SAM" id="MobiDB-lite"/>
    </source>
</evidence>
<feature type="region of interest" description="Disordered" evidence="1">
    <location>
        <begin position="184"/>
        <end position="229"/>
    </location>
</feature>
<evidence type="ECO:0000313" key="3">
    <source>
        <dbReference type="Proteomes" id="UP001295423"/>
    </source>
</evidence>
<reference evidence="2" key="1">
    <citation type="submission" date="2023-08" db="EMBL/GenBank/DDBJ databases">
        <authorList>
            <person name="Audoor S."/>
            <person name="Bilcke G."/>
        </authorList>
    </citation>
    <scope>NUCLEOTIDE SEQUENCE</scope>
</reference>
<feature type="compositionally biased region" description="Polar residues" evidence="1">
    <location>
        <begin position="189"/>
        <end position="198"/>
    </location>
</feature>
<dbReference type="Proteomes" id="UP001295423">
    <property type="component" value="Unassembled WGS sequence"/>
</dbReference>
<comment type="caution">
    <text evidence="2">The sequence shown here is derived from an EMBL/GenBank/DDBJ whole genome shotgun (WGS) entry which is preliminary data.</text>
</comment>
<keyword evidence="3" id="KW-1185">Reference proteome</keyword>
<feature type="compositionally biased region" description="Basic and acidic residues" evidence="1">
    <location>
        <begin position="217"/>
        <end position="229"/>
    </location>
</feature>
<evidence type="ECO:0000313" key="2">
    <source>
        <dbReference type="EMBL" id="CAJ1955987.1"/>
    </source>
</evidence>
<protein>
    <submittedName>
        <fullName evidence="2">Uncharacterized protein</fullName>
    </submittedName>
</protein>
<sequence length="267" mass="30081">MTEQQQVYQCAKVARPAPSQESKQQEDAIDEIHAQPPAKTTNTTPETENNPKSTKENITAALRGFMNMGIYVCGPSRDESLDEDISDEDILQEEPKPTTSKSIDITSTENDYIFEDTSTIEDGHIGASVTIHVITETRSPAPLKSIDEETKEEPPTRLNEDVFQFSDTETEATSQTMHAKEECYDAESEASSRMIQTQEECKDETDVPSLTEEECKEEQPQVECKEEQSESHELLMGNFDLVETNFYGSKKHWSTGPRVISPTRFEI</sequence>
<feature type="compositionally biased region" description="Acidic residues" evidence="1">
    <location>
        <begin position="80"/>
        <end position="92"/>
    </location>
</feature>
<feature type="region of interest" description="Disordered" evidence="1">
    <location>
        <begin position="75"/>
        <end position="104"/>
    </location>
</feature>
<feature type="compositionally biased region" description="Basic and acidic residues" evidence="1">
    <location>
        <begin position="23"/>
        <end position="33"/>
    </location>
</feature>
<dbReference type="AlphaFoldDB" id="A0AAD2JJI5"/>
<feature type="region of interest" description="Disordered" evidence="1">
    <location>
        <begin position="1"/>
        <end position="54"/>
    </location>
</feature>
<accession>A0AAD2JJI5</accession>
<proteinExistence type="predicted"/>
<dbReference type="EMBL" id="CAKOGP040001903">
    <property type="protein sequence ID" value="CAJ1955987.1"/>
    <property type="molecule type" value="Genomic_DNA"/>
</dbReference>